<dbReference type="PANTHER" id="PTHR34987:SF5">
    <property type="entry name" value="ALPHA-RHAMNOSIDASE"/>
    <property type="match status" value="1"/>
</dbReference>
<dbReference type="Pfam" id="PF00754">
    <property type="entry name" value="F5_F8_type_C"/>
    <property type="match status" value="1"/>
</dbReference>
<evidence type="ECO:0000313" key="7">
    <source>
        <dbReference type="Proteomes" id="UP001239397"/>
    </source>
</evidence>
<feature type="region of interest" description="Disordered" evidence="1">
    <location>
        <begin position="70"/>
        <end position="108"/>
    </location>
</feature>
<sequence length="825" mass="86820">MKWLRAILPVTVLVASGVIAAPAATALPGPSWHKYVVAPSSRDVRPVKVLSTTGDVTNPDGLLGRGVTTFKRQAPPPKPAWPAGTTADASSFHAPNNGGNGQPRTYAPGNAVDGNPDTFWNDDTIGAYPDVLTITSATPVALPGVTVLSSVDGVPQDYTVEVLDAGAWRVAASVSGNTAVQRAVAFDRPVTTAQVRITVTKAQNTPSGEFSRVNEVWPGLVADPPVPVAVVDFGKVVAGYPKIAFAGASANRPGVRLSFSETQQYLGERSDFTRSDFSGGPGSDQYAVPATPTVWRDTKGCQSGTQVCADGLHGFRYLRISLDALASDAPLAQPSGEVRISGVSLDFTPFLGTPGSYRGWFESSDEQLNQYWYAASYTNELGMDTFRESDVDPRGAFSPSLDGKLVLHDGAKRDRDPYVGDVAVSGLTEYLTHQDGTAARNVLADLADHQRADGWIPPASINNYTLPLFDYPLWWVTSSWDYVLYTGDTAYAASYYSHLVKTLDAWYPSVTDSRGLLAKGLNGTSGYGDYAFLPRTGEVTYYNALYVRALQGAAGLARATGHAADADRWLSRASGVAAAVNQYLWDPAAGAYLDSGTGAVRHGQDGNSQAIVAGIASPSQATSALARLAAGALPYGNPFMDNDTLVSDGTKRVYAFTSFPEIQARFRTGQAASAIDQIKRMYGWMTTHDPGITAWEGIGDGGSHYEQGYTSAAHGWSTGVVPALTNELLGVSPTSPGFATWTVSPHPGSVSWARGAVPTPKGALSASWTQQGSVFSLTVTAPRGTSGSLVVPAGKLVLLDGRPTRAAAGGSLPVGSGTHTVLVVR</sequence>
<dbReference type="AlphaFoldDB" id="A0A9Y2JTT4"/>
<feature type="domain" description="Alpha-L-rhamnosidase C-terminal" evidence="5">
    <location>
        <begin position="730"/>
        <end position="795"/>
    </location>
</feature>
<feature type="signal peptide" evidence="2">
    <location>
        <begin position="1"/>
        <end position="20"/>
    </location>
</feature>
<feature type="chain" id="PRO_5040835413" evidence="2">
    <location>
        <begin position="21"/>
        <end position="825"/>
    </location>
</feature>
<evidence type="ECO:0000259" key="5">
    <source>
        <dbReference type="Pfam" id="PF17390"/>
    </source>
</evidence>
<dbReference type="EMBL" id="CP127295">
    <property type="protein sequence ID" value="WIY03367.1"/>
    <property type="molecule type" value="Genomic_DNA"/>
</dbReference>
<dbReference type="SUPFAM" id="SSF49785">
    <property type="entry name" value="Galactose-binding domain-like"/>
    <property type="match status" value="1"/>
</dbReference>
<dbReference type="InterPro" id="IPR012341">
    <property type="entry name" value="6hp_glycosidase-like_sf"/>
</dbReference>
<dbReference type="InterPro" id="IPR035396">
    <property type="entry name" value="Bac_rhamnosid6H"/>
</dbReference>
<evidence type="ECO:0000256" key="2">
    <source>
        <dbReference type="SAM" id="SignalP"/>
    </source>
</evidence>
<organism evidence="6 7">
    <name type="scientific">Amycolatopsis mongoliensis</name>
    <dbReference type="NCBI Taxonomy" id="715475"/>
    <lineage>
        <taxon>Bacteria</taxon>
        <taxon>Bacillati</taxon>
        <taxon>Actinomycetota</taxon>
        <taxon>Actinomycetes</taxon>
        <taxon>Pseudonocardiales</taxon>
        <taxon>Pseudonocardiaceae</taxon>
        <taxon>Amycolatopsis</taxon>
    </lineage>
</organism>
<proteinExistence type="predicted"/>
<dbReference type="InterPro" id="IPR000421">
    <property type="entry name" value="FA58C"/>
</dbReference>
<dbReference type="InterPro" id="IPR008979">
    <property type="entry name" value="Galactose-bd-like_sf"/>
</dbReference>
<dbReference type="GO" id="GO:0005975">
    <property type="term" value="P:carbohydrate metabolic process"/>
    <property type="evidence" value="ECO:0007669"/>
    <property type="project" value="InterPro"/>
</dbReference>
<feature type="domain" description="F5/8 type C" evidence="3">
    <location>
        <begin position="103"/>
        <end position="204"/>
    </location>
</feature>
<name>A0A9Y2JTT4_9PSEU</name>
<evidence type="ECO:0000259" key="3">
    <source>
        <dbReference type="Pfam" id="PF00754"/>
    </source>
</evidence>
<protein>
    <submittedName>
        <fullName evidence="6">Alpha-L-rhamnosidase C-terminal domain-containing protein</fullName>
    </submittedName>
</protein>
<dbReference type="Gene3D" id="2.60.420.10">
    <property type="entry name" value="Maltose phosphorylase, domain 3"/>
    <property type="match status" value="1"/>
</dbReference>
<dbReference type="SUPFAM" id="SSF48208">
    <property type="entry name" value="Six-hairpin glycosidases"/>
    <property type="match status" value="1"/>
</dbReference>
<feature type="domain" description="Alpha-L-rhamnosidase six-hairpin glycosidase" evidence="4">
    <location>
        <begin position="409"/>
        <end position="630"/>
    </location>
</feature>
<evidence type="ECO:0000259" key="4">
    <source>
        <dbReference type="Pfam" id="PF17389"/>
    </source>
</evidence>
<accession>A0A9Y2JTT4</accession>
<dbReference type="Pfam" id="PF17390">
    <property type="entry name" value="Bac_rhamnosid_C"/>
    <property type="match status" value="1"/>
</dbReference>
<dbReference type="Pfam" id="PF17389">
    <property type="entry name" value="Bac_rhamnosid6H"/>
    <property type="match status" value="1"/>
</dbReference>
<dbReference type="RefSeq" id="WP_285999761.1">
    <property type="nucleotide sequence ID" value="NZ_CP127295.1"/>
</dbReference>
<keyword evidence="7" id="KW-1185">Reference proteome</keyword>
<dbReference type="PANTHER" id="PTHR34987">
    <property type="entry name" value="C, PUTATIVE (AFU_ORTHOLOGUE AFUA_3G02880)-RELATED"/>
    <property type="match status" value="1"/>
</dbReference>
<reference evidence="6 7" key="1">
    <citation type="submission" date="2023-06" db="EMBL/GenBank/DDBJ databases">
        <authorList>
            <person name="Oyuntsetseg B."/>
            <person name="Kim S.B."/>
        </authorList>
    </citation>
    <scope>NUCLEOTIDE SEQUENCE [LARGE SCALE GENOMIC DNA]</scope>
    <source>
        <strain evidence="6 7">4-36</strain>
    </source>
</reference>
<dbReference type="Gene3D" id="1.50.10.10">
    <property type="match status" value="1"/>
</dbReference>
<evidence type="ECO:0000256" key="1">
    <source>
        <dbReference type="SAM" id="MobiDB-lite"/>
    </source>
</evidence>
<keyword evidence="2" id="KW-0732">Signal</keyword>
<evidence type="ECO:0000313" key="6">
    <source>
        <dbReference type="EMBL" id="WIY03367.1"/>
    </source>
</evidence>
<dbReference type="KEGG" id="amog:QRX60_05790"/>
<dbReference type="InterPro" id="IPR008928">
    <property type="entry name" value="6-hairpin_glycosidase_sf"/>
</dbReference>
<dbReference type="Gene3D" id="2.60.120.260">
    <property type="entry name" value="Galactose-binding domain-like"/>
    <property type="match status" value="1"/>
</dbReference>
<gene>
    <name evidence="6" type="ORF">QRX60_05790</name>
</gene>
<dbReference type="Proteomes" id="UP001239397">
    <property type="component" value="Chromosome"/>
</dbReference>
<dbReference type="InterPro" id="IPR035398">
    <property type="entry name" value="Bac_rhamnosid_C"/>
</dbReference>